<evidence type="ECO:0000256" key="3">
    <source>
        <dbReference type="ARBA" id="ARBA00022989"/>
    </source>
</evidence>
<feature type="transmembrane region" description="Helical" evidence="5">
    <location>
        <begin position="12"/>
        <end position="37"/>
    </location>
</feature>
<name>A0A484BSD0_DRONA</name>
<evidence type="ECO:0000256" key="1">
    <source>
        <dbReference type="ARBA" id="ARBA00004141"/>
    </source>
</evidence>
<evidence type="ECO:0000313" key="7">
    <source>
        <dbReference type="Proteomes" id="UP000295192"/>
    </source>
</evidence>
<dbReference type="Gene3D" id="1.10.1450.10">
    <property type="entry name" value="Tetraspanin"/>
    <property type="match status" value="1"/>
</dbReference>
<dbReference type="GO" id="GO:0005886">
    <property type="term" value="C:plasma membrane"/>
    <property type="evidence" value="ECO:0007669"/>
    <property type="project" value="TreeGrafter"/>
</dbReference>
<dbReference type="KEGG" id="dnv:108653301"/>
<dbReference type="Proteomes" id="UP000295192">
    <property type="component" value="Unassembled WGS sequence"/>
</dbReference>
<dbReference type="PROSITE" id="PS51257">
    <property type="entry name" value="PROKAR_LIPOPROTEIN"/>
    <property type="match status" value="1"/>
</dbReference>
<keyword evidence="3 5" id="KW-1133">Transmembrane helix</keyword>
<dbReference type="InterPro" id="IPR008952">
    <property type="entry name" value="Tetraspanin_EC2_sf"/>
</dbReference>
<reference evidence="6 7" key="1">
    <citation type="journal article" date="2019" name="J. Hered.">
        <title>An Improved Genome Assembly for Drosophila navojoa, the Basal Species in the mojavensis Cluster.</title>
        <authorList>
            <person name="Vanderlinde T."/>
            <person name="Dupim E.G."/>
            <person name="Nazario-Yepiz N.O."/>
            <person name="Carvalho A.B."/>
        </authorList>
    </citation>
    <scope>NUCLEOTIDE SEQUENCE [LARGE SCALE GENOMIC DNA]</scope>
    <source>
        <strain evidence="6">Navoj_Jal97</strain>
        <tissue evidence="6">Whole organism</tissue>
    </source>
</reference>
<protein>
    <recommendedName>
        <fullName evidence="8">Tetraspanin</fullName>
    </recommendedName>
</protein>
<keyword evidence="4 5" id="KW-0472">Membrane</keyword>
<keyword evidence="2 5" id="KW-0812">Transmembrane</keyword>
<dbReference type="Pfam" id="PF00335">
    <property type="entry name" value="Tetraspanin"/>
    <property type="match status" value="1"/>
</dbReference>
<dbReference type="PANTHER" id="PTHR19282">
    <property type="entry name" value="TETRASPANIN"/>
    <property type="match status" value="1"/>
</dbReference>
<dbReference type="PANTHER" id="PTHR19282:SF544">
    <property type="entry name" value="TETRASPANIN"/>
    <property type="match status" value="1"/>
</dbReference>
<dbReference type="CDD" id="cd03127">
    <property type="entry name" value="tetraspanin_LEL"/>
    <property type="match status" value="1"/>
</dbReference>
<evidence type="ECO:0000256" key="5">
    <source>
        <dbReference type="SAM" id="Phobius"/>
    </source>
</evidence>
<dbReference type="OrthoDB" id="6239677at2759"/>
<comment type="caution">
    <text evidence="6">The sequence shown here is derived from an EMBL/GenBank/DDBJ whole genome shotgun (WGS) entry which is preliminary data.</text>
</comment>
<dbReference type="SUPFAM" id="SSF48652">
    <property type="entry name" value="Tetraspanin"/>
    <property type="match status" value="1"/>
</dbReference>
<feature type="transmembrane region" description="Helical" evidence="5">
    <location>
        <begin position="76"/>
        <end position="95"/>
    </location>
</feature>
<feature type="transmembrane region" description="Helical" evidence="5">
    <location>
        <begin position="188"/>
        <end position="208"/>
    </location>
</feature>
<proteinExistence type="predicted"/>
<feature type="transmembrane region" description="Helical" evidence="5">
    <location>
        <begin position="43"/>
        <end position="67"/>
    </location>
</feature>
<evidence type="ECO:0000256" key="4">
    <source>
        <dbReference type="ARBA" id="ARBA00023136"/>
    </source>
</evidence>
<organism evidence="6 7">
    <name type="scientific">Drosophila navojoa</name>
    <name type="common">Fruit fly</name>
    <dbReference type="NCBI Taxonomy" id="7232"/>
    <lineage>
        <taxon>Eukaryota</taxon>
        <taxon>Metazoa</taxon>
        <taxon>Ecdysozoa</taxon>
        <taxon>Arthropoda</taxon>
        <taxon>Hexapoda</taxon>
        <taxon>Insecta</taxon>
        <taxon>Pterygota</taxon>
        <taxon>Neoptera</taxon>
        <taxon>Endopterygota</taxon>
        <taxon>Diptera</taxon>
        <taxon>Brachycera</taxon>
        <taxon>Muscomorpha</taxon>
        <taxon>Ephydroidea</taxon>
        <taxon>Drosophilidae</taxon>
        <taxon>Drosophila</taxon>
    </lineage>
</organism>
<evidence type="ECO:0008006" key="8">
    <source>
        <dbReference type="Google" id="ProtNLM"/>
    </source>
</evidence>
<dbReference type="InterPro" id="IPR018499">
    <property type="entry name" value="Tetraspanin/Peripherin"/>
</dbReference>
<evidence type="ECO:0000313" key="6">
    <source>
        <dbReference type="EMBL" id="TDG51678.1"/>
    </source>
</evidence>
<keyword evidence="7" id="KW-1185">Reference proteome</keyword>
<dbReference type="OMA" id="CGVTTWG"/>
<gene>
    <name evidence="6" type="ORF">AWZ03_001738</name>
</gene>
<accession>A0A484BSD0</accession>
<evidence type="ECO:0000256" key="2">
    <source>
        <dbReference type="ARBA" id="ARBA00022692"/>
    </source>
</evidence>
<dbReference type="AlphaFoldDB" id="A0A484BSD0"/>
<dbReference type="EMBL" id="LSRL02000007">
    <property type="protein sequence ID" value="TDG51678.1"/>
    <property type="molecule type" value="Genomic_DNA"/>
</dbReference>
<comment type="subcellular location">
    <subcellularLocation>
        <location evidence="1">Membrane</location>
        <topology evidence="1">Multi-pass membrane protein</topology>
    </subcellularLocation>
</comment>
<sequence>MEKSFDITPWKYALFTTCILISGFNILFFSCGVVTWGSAASVYGGYSAALCGALIFAVSFLGIYVALKESYRFSNYYILVTIFTIVVLTTYFFIFSSMKSQLLLNFDERIKRLFGEKSTHNDTMQPIHSLFRCCGLDGPQDYLGKEDGGALPASCCHGFDCTVTSHMFEEGCVIKAAQSLQFQAELNYYAAIVILALEFLSLLFAYFMGKARKLMKIKDDEAPINED</sequence>